<evidence type="ECO:0000313" key="2">
    <source>
        <dbReference type="EMBL" id="GAF98968.1"/>
    </source>
</evidence>
<gene>
    <name evidence="2" type="ORF">S01H1_20185</name>
</gene>
<keyword evidence="1" id="KW-0472">Membrane</keyword>
<keyword evidence="1" id="KW-1133">Transmembrane helix</keyword>
<dbReference type="AlphaFoldDB" id="X0TZH4"/>
<sequence>ESLVDKQGDCEDSSVLFASLLDALGYDVVLLLYYWKVDGKKLGHMAVGVHLDGDHGSFIRDETGKKYFYCETTTISYVVGKLPPKPPEIHGDPNKIIHI</sequence>
<name>X0TZH4_9ZZZZ</name>
<keyword evidence="1" id="KW-0812">Transmembrane</keyword>
<dbReference type="Gene3D" id="3.10.620.30">
    <property type="match status" value="1"/>
</dbReference>
<feature type="non-terminal residue" evidence="2">
    <location>
        <position position="1"/>
    </location>
</feature>
<feature type="transmembrane region" description="Helical" evidence="1">
    <location>
        <begin position="15"/>
        <end position="35"/>
    </location>
</feature>
<comment type="caution">
    <text evidence="2">The sequence shown here is derived from an EMBL/GenBank/DDBJ whole genome shotgun (WGS) entry which is preliminary data.</text>
</comment>
<organism evidence="2">
    <name type="scientific">marine sediment metagenome</name>
    <dbReference type="NCBI Taxonomy" id="412755"/>
    <lineage>
        <taxon>unclassified sequences</taxon>
        <taxon>metagenomes</taxon>
        <taxon>ecological metagenomes</taxon>
    </lineage>
</organism>
<dbReference type="SUPFAM" id="SSF54001">
    <property type="entry name" value="Cysteine proteinases"/>
    <property type="match status" value="1"/>
</dbReference>
<accession>X0TZH4</accession>
<evidence type="ECO:0000256" key="1">
    <source>
        <dbReference type="SAM" id="Phobius"/>
    </source>
</evidence>
<evidence type="ECO:0008006" key="3">
    <source>
        <dbReference type="Google" id="ProtNLM"/>
    </source>
</evidence>
<proteinExistence type="predicted"/>
<reference evidence="2" key="1">
    <citation type="journal article" date="2014" name="Front. Microbiol.">
        <title>High frequency of phylogenetically diverse reductive dehalogenase-homologous genes in deep subseafloor sedimentary metagenomes.</title>
        <authorList>
            <person name="Kawai M."/>
            <person name="Futagami T."/>
            <person name="Toyoda A."/>
            <person name="Takaki Y."/>
            <person name="Nishi S."/>
            <person name="Hori S."/>
            <person name="Arai W."/>
            <person name="Tsubouchi T."/>
            <person name="Morono Y."/>
            <person name="Uchiyama I."/>
            <person name="Ito T."/>
            <person name="Fujiyama A."/>
            <person name="Inagaki F."/>
            <person name="Takami H."/>
        </authorList>
    </citation>
    <scope>NUCLEOTIDE SEQUENCE</scope>
    <source>
        <strain evidence="2">Expedition CK06-06</strain>
    </source>
</reference>
<dbReference type="EMBL" id="BARS01011007">
    <property type="protein sequence ID" value="GAF98968.1"/>
    <property type="molecule type" value="Genomic_DNA"/>
</dbReference>
<protein>
    <recommendedName>
        <fullName evidence="3">Transglutaminase-like domain-containing protein</fullName>
    </recommendedName>
</protein>
<dbReference type="InterPro" id="IPR038765">
    <property type="entry name" value="Papain-like_cys_pep_sf"/>
</dbReference>